<evidence type="ECO:0008006" key="4">
    <source>
        <dbReference type="Google" id="ProtNLM"/>
    </source>
</evidence>
<keyword evidence="2" id="KW-0732">Signal</keyword>
<organism evidence="3">
    <name type="scientific">Tetraselmis sp. GSL018</name>
    <dbReference type="NCBI Taxonomy" id="582737"/>
    <lineage>
        <taxon>Eukaryota</taxon>
        <taxon>Viridiplantae</taxon>
        <taxon>Chlorophyta</taxon>
        <taxon>core chlorophytes</taxon>
        <taxon>Chlorodendrophyceae</taxon>
        <taxon>Chlorodendrales</taxon>
        <taxon>Chlorodendraceae</taxon>
        <taxon>Tetraselmis</taxon>
    </lineage>
</organism>
<reference evidence="3" key="1">
    <citation type="submission" date="2014-05" db="EMBL/GenBank/DDBJ databases">
        <title>The transcriptome of the halophilic microalga Tetraselmis sp. GSL018 isolated from the Great Salt Lake, Utah.</title>
        <authorList>
            <person name="Jinkerson R.E."/>
            <person name="D'Adamo S."/>
            <person name="Posewitz M.C."/>
        </authorList>
    </citation>
    <scope>NUCLEOTIDE SEQUENCE</scope>
    <source>
        <strain evidence="3">GSL018</strain>
    </source>
</reference>
<evidence type="ECO:0000313" key="3">
    <source>
        <dbReference type="EMBL" id="JAC65692.1"/>
    </source>
</evidence>
<accession>A0A061QYG3</accession>
<feature type="compositionally biased region" description="Acidic residues" evidence="1">
    <location>
        <begin position="229"/>
        <end position="241"/>
    </location>
</feature>
<protein>
    <recommendedName>
        <fullName evidence="4">Apple domain-containing protein</fullName>
    </recommendedName>
</protein>
<feature type="chain" id="PRO_5030002134" description="Apple domain-containing protein" evidence="2">
    <location>
        <begin position="29"/>
        <end position="265"/>
    </location>
</feature>
<sequence length="265" mass="29614">MAHSNGVSVKFLSLIFTILLTRCPIFEARLLQNYELGTEAEELDAQTLRKYSSAVGRGCHGTPSEVHKNVCSKFDTSEEEFFCRNTCATLCNSRSDCEAFVVNGTDCELYNHCTLVTQEGCQDCNVAVCLENCPEHTVPYYASLLPLVCSEESLLQIRTQPTRTHGSAEEQIHECSSLCVFNENCTNFVADRGQCKLYADCSMEPETDDKVHNIWLGTVRREPLKNYESSEEEENPEDDDGLSLAGGGSESYSSHSYLPNRLQKE</sequence>
<name>A0A061QYG3_9CHLO</name>
<evidence type="ECO:0000256" key="2">
    <source>
        <dbReference type="SAM" id="SignalP"/>
    </source>
</evidence>
<feature type="region of interest" description="Disordered" evidence="1">
    <location>
        <begin position="223"/>
        <end position="265"/>
    </location>
</feature>
<dbReference type="AlphaFoldDB" id="A0A061QYG3"/>
<feature type="signal peptide" evidence="2">
    <location>
        <begin position="1"/>
        <end position="28"/>
    </location>
</feature>
<proteinExistence type="predicted"/>
<dbReference type="EMBL" id="GBEZ01021026">
    <property type="protein sequence ID" value="JAC65692.1"/>
    <property type="molecule type" value="Transcribed_RNA"/>
</dbReference>
<evidence type="ECO:0000256" key="1">
    <source>
        <dbReference type="SAM" id="MobiDB-lite"/>
    </source>
</evidence>
<gene>
    <name evidence="3" type="ORF">TSPGSL018_15477</name>
</gene>